<dbReference type="AlphaFoldDB" id="A0A5A7RGM3"/>
<dbReference type="OrthoDB" id="1909082at2759"/>
<comment type="caution">
    <text evidence="1">The sequence shown here is derived from an EMBL/GenBank/DDBJ whole genome shotgun (WGS) entry which is preliminary data.</text>
</comment>
<dbReference type="PANTHER" id="PTHR35687:SF1">
    <property type="entry name" value="OS07G0516700 PROTEIN"/>
    <property type="match status" value="1"/>
</dbReference>
<accession>A0A5A7RGM3</accession>
<evidence type="ECO:0000313" key="2">
    <source>
        <dbReference type="Proteomes" id="UP000325081"/>
    </source>
</evidence>
<dbReference type="PANTHER" id="PTHR35687">
    <property type="entry name" value="OS07G0516700 PROTEIN"/>
    <property type="match status" value="1"/>
</dbReference>
<organism evidence="1 2">
    <name type="scientific">Striga asiatica</name>
    <name type="common">Asiatic witchweed</name>
    <name type="synonym">Buchnera asiatica</name>
    <dbReference type="NCBI Taxonomy" id="4170"/>
    <lineage>
        <taxon>Eukaryota</taxon>
        <taxon>Viridiplantae</taxon>
        <taxon>Streptophyta</taxon>
        <taxon>Embryophyta</taxon>
        <taxon>Tracheophyta</taxon>
        <taxon>Spermatophyta</taxon>
        <taxon>Magnoliopsida</taxon>
        <taxon>eudicotyledons</taxon>
        <taxon>Gunneridae</taxon>
        <taxon>Pentapetalae</taxon>
        <taxon>asterids</taxon>
        <taxon>lamiids</taxon>
        <taxon>Lamiales</taxon>
        <taxon>Orobanchaceae</taxon>
        <taxon>Buchnereae</taxon>
        <taxon>Striga</taxon>
    </lineage>
</organism>
<protein>
    <submittedName>
        <fullName evidence="1">Uncharacterized protein</fullName>
    </submittedName>
</protein>
<dbReference type="Proteomes" id="UP000325081">
    <property type="component" value="Unassembled WGS sequence"/>
</dbReference>
<proteinExistence type="predicted"/>
<evidence type="ECO:0000313" key="1">
    <source>
        <dbReference type="EMBL" id="GER56278.1"/>
    </source>
</evidence>
<dbReference type="EMBL" id="BKCP01012625">
    <property type="protein sequence ID" value="GER56278.1"/>
    <property type="molecule type" value="Genomic_DNA"/>
</dbReference>
<name>A0A5A7RGM3_STRAF</name>
<gene>
    <name evidence="1" type="ORF">STAS_33987</name>
</gene>
<keyword evidence="2" id="KW-1185">Reference proteome</keyword>
<reference evidence="2" key="1">
    <citation type="journal article" date="2019" name="Curr. Biol.">
        <title>Genome Sequence of Striga asiatica Provides Insight into the Evolution of Plant Parasitism.</title>
        <authorList>
            <person name="Yoshida S."/>
            <person name="Kim S."/>
            <person name="Wafula E.K."/>
            <person name="Tanskanen J."/>
            <person name="Kim Y.M."/>
            <person name="Honaas L."/>
            <person name="Yang Z."/>
            <person name="Spallek T."/>
            <person name="Conn C.E."/>
            <person name="Ichihashi Y."/>
            <person name="Cheong K."/>
            <person name="Cui S."/>
            <person name="Der J.P."/>
            <person name="Gundlach H."/>
            <person name="Jiao Y."/>
            <person name="Hori C."/>
            <person name="Ishida J.K."/>
            <person name="Kasahara H."/>
            <person name="Kiba T."/>
            <person name="Kim M.S."/>
            <person name="Koo N."/>
            <person name="Laohavisit A."/>
            <person name="Lee Y.H."/>
            <person name="Lumba S."/>
            <person name="McCourt P."/>
            <person name="Mortimer J.C."/>
            <person name="Mutuku J.M."/>
            <person name="Nomura T."/>
            <person name="Sasaki-Sekimoto Y."/>
            <person name="Seto Y."/>
            <person name="Wang Y."/>
            <person name="Wakatake T."/>
            <person name="Sakakibara H."/>
            <person name="Demura T."/>
            <person name="Yamaguchi S."/>
            <person name="Yoneyama K."/>
            <person name="Manabe R.I."/>
            <person name="Nelson D.C."/>
            <person name="Schulman A.H."/>
            <person name="Timko M.P."/>
            <person name="dePamphilis C.W."/>
            <person name="Choi D."/>
            <person name="Shirasu K."/>
        </authorList>
    </citation>
    <scope>NUCLEOTIDE SEQUENCE [LARGE SCALE GENOMIC DNA]</scope>
    <source>
        <strain evidence="2">cv. UVA1</strain>
    </source>
</reference>
<sequence>MAFLKLNKPFSYTKIHLEDPDEIQHRRAQFLIYKVLQKVDNRSGARQRSWLRVKVCRLKMKIGKRLRRLKKRFSSILFLAKADFRKKIAFVLKSYKHLVHGKQASVAGRVPSMF</sequence>